<organism evidence="3 4">
    <name type="scientific">Ignatzschineria larvae DSM 13226</name>
    <dbReference type="NCBI Taxonomy" id="1111732"/>
    <lineage>
        <taxon>Bacteria</taxon>
        <taxon>Pseudomonadati</taxon>
        <taxon>Pseudomonadota</taxon>
        <taxon>Gammaproteobacteria</taxon>
        <taxon>Cardiobacteriales</taxon>
        <taxon>Ignatzschineriaceae</taxon>
        <taxon>Ignatzschineria</taxon>
    </lineage>
</organism>
<dbReference type="EMBL" id="CP150637">
    <property type="protein sequence ID" value="WZW86970.1"/>
    <property type="molecule type" value="Genomic_DNA"/>
</dbReference>
<feature type="domain" description="DUF4875" evidence="2">
    <location>
        <begin position="20"/>
        <end position="128"/>
    </location>
</feature>
<proteinExistence type="predicted"/>
<feature type="signal peptide" evidence="1">
    <location>
        <begin position="1"/>
        <end position="19"/>
    </location>
</feature>
<evidence type="ECO:0000313" key="4">
    <source>
        <dbReference type="Proteomes" id="UP001449178"/>
    </source>
</evidence>
<feature type="chain" id="PRO_5046685406" description="DUF4875 domain-containing protein" evidence="1">
    <location>
        <begin position="20"/>
        <end position="139"/>
    </location>
</feature>
<dbReference type="Pfam" id="PF16175">
    <property type="entry name" value="DUF4875"/>
    <property type="match status" value="1"/>
</dbReference>
<keyword evidence="4" id="KW-1185">Reference proteome</keyword>
<name>A0ABZ3BWS2_9GAMM</name>
<reference evidence="3 4" key="1">
    <citation type="submission" date="2024-03" db="EMBL/GenBank/DDBJ databases">
        <title>Complete Genome Sequence and Annotation of Ignatzschineria larvae DSM 13226.</title>
        <authorList>
            <person name="Cantrell E."/>
            <person name="Burcham Z.M."/>
        </authorList>
    </citation>
    <scope>NUCLEOTIDE SEQUENCE [LARGE SCALE GENOMIC DNA]</scope>
    <source>
        <strain evidence="3 4">DSM 13226</strain>
    </source>
</reference>
<dbReference type="Proteomes" id="UP001449178">
    <property type="component" value="Chromosome"/>
</dbReference>
<dbReference type="RefSeq" id="WP_026878672.1">
    <property type="nucleotide sequence ID" value="NZ_AZOD01000011.1"/>
</dbReference>
<evidence type="ECO:0000259" key="2">
    <source>
        <dbReference type="Pfam" id="PF16175"/>
    </source>
</evidence>
<sequence>MKKSLLTILALSFLSSLHAAEITTIKETPITDNDKKAIVVDIYAPEAVTKSDREATLKLAAQSYEAKGYEFIQVILRPSSHAEFTNNFGSLGIATYSVDGCNLQGLQCKDEKWNIKVTDYILTEKDHKNINDVVNDVKY</sequence>
<keyword evidence="1" id="KW-0732">Signal</keyword>
<evidence type="ECO:0000256" key="1">
    <source>
        <dbReference type="SAM" id="SignalP"/>
    </source>
</evidence>
<dbReference type="InterPro" id="IPR032383">
    <property type="entry name" value="DUF4875"/>
</dbReference>
<gene>
    <name evidence="3" type="ORF">WMO13_06155</name>
</gene>
<protein>
    <recommendedName>
        <fullName evidence="2">DUF4875 domain-containing protein</fullName>
    </recommendedName>
</protein>
<dbReference type="Gene3D" id="3.10.310.90">
    <property type="match status" value="1"/>
</dbReference>
<evidence type="ECO:0000313" key="3">
    <source>
        <dbReference type="EMBL" id="WZW86970.1"/>
    </source>
</evidence>
<accession>A0ABZ3BWS2</accession>